<feature type="non-terminal residue" evidence="7">
    <location>
        <position position="121"/>
    </location>
</feature>
<reference evidence="8" key="1">
    <citation type="submission" date="2017-09" db="EMBL/GenBank/DDBJ databases">
        <title>Depth-based differentiation of microbial function through sediment-hosted aquifers and enrichment of novel symbionts in the deep terrestrial subsurface.</title>
        <authorList>
            <person name="Probst A.J."/>
            <person name="Ladd B."/>
            <person name="Jarett J.K."/>
            <person name="Geller-Mcgrath D.E."/>
            <person name="Sieber C.M.K."/>
            <person name="Emerson J.B."/>
            <person name="Anantharaman K."/>
            <person name="Thomas B.C."/>
            <person name="Malmstrom R."/>
            <person name="Stieglmeier M."/>
            <person name="Klingl A."/>
            <person name="Woyke T."/>
            <person name="Ryan C.M."/>
            <person name="Banfield J.F."/>
        </authorList>
    </citation>
    <scope>NUCLEOTIDE SEQUENCE [LARGE SCALE GENOMIC DNA]</scope>
</reference>
<comment type="caution">
    <text evidence="7">The sequence shown here is derived from an EMBL/GenBank/DDBJ whole genome shotgun (WGS) entry which is preliminary data.</text>
</comment>
<dbReference type="GO" id="GO:0003677">
    <property type="term" value="F:DNA binding"/>
    <property type="evidence" value="ECO:0007669"/>
    <property type="project" value="InterPro"/>
</dbReference>
<evidence type="ECO:0000256" key="2">
    <source>
        <dbReference type="ARBA" id="ARBA00022478"/>
    </source>
</evidence>
<dbReference type="SUPFAM" id="SSF64484">
    <property type="entry name" value="beta and beta-prime subunits of DNA dependent RNA-polymerase"/>
    <property type="match status" value="1"/>
</dbReference>
<name>A0A2M7Z7P8_9BACT</name>
<gene>
    <name evidence="7" type="ORF">CO137_00765</name>
</gene>
<dbReference type="Gene3D" id="3.90.1100.10">
    <property type="match status" value="1"/>
</dbReference>
<dbReference type="InterPro" id="IPR007644">
    <property type="entry name" value="RNA_pol_bsu_protrusion"/>
</dbReference>
<feature type="domain" description="RNA polymerase beta subunit protrusion" evidence="6">
    <location>
        <begin position="29"/>
        <end position="121"/>
    </location>
</feature>
<dbReference type="EMBL" id="PFVJ01000017">
    <property type="protein sequence ID" value="PJA90263.1"/>
    <property type="molecule type" value="Genomic_DNA"/>
</dbReference>
<evidence type="ECO:0000259" key="6">
    <source>
        <dbReference type="Pfam" id="PF04563"/>
    </source>
</evidence>
<keyword evidence="5" id="KW-0804">Transcription</keyword>
<sequence length="121" mass="14303">MLVYKRQPLKTKERKFFTKLSSSLPVPDLIEAQKDSYSWFLKEGIRELFEEFSPISDFTGRDLELYFEDYFIDEPKFDETICREKNITFEAPLRATVKLSNKRTGKSTNQEIYLGDIPLMT</sequence>
<dbReference type="GO" id="GO:0006351">
    <property type="term" value="P:DNA-templated transcription"/>
    <property type="evidence" value="ECO:0007669"/>
    <property type="project" value="InterPro"/>
</dbReference>
<protein>
    <recommendedName>
        <fullName evidence="1">DNA-directed RNA polymerase</fullName>
        <ecNumber evidence="1">2.7.7.6</ecNumber>
    </recommendedName>
</protein>
<keyword evidence="3" id="KW-0808">Transferase</keyword>
<evidence type="ECO:0000256" key="5">
    <source>
        <dbReference type="ARBA" id="ARBA00023163"/>
    </source>
</evidence>
<dbReference type="Pfam" id="PF04563">
    <property type="entry name" value="RNA_pol_Rpb2_1"/>
    <property type="match status" value="1"/>
</dbReference>
<evidence type="ECO:0000313" key="7">
    <source>
        <dbReference type="EMBL" id="PJA90263.1"/>
    </source>
</evidence>
<accession>A0A2M7Z7P8</accession>
<dbReference type="Proteomes" id="UP000230843">
    <property type="component" value="Unassembled WGS sequence"/>
</dbReference>
<organism evidence="7 8">
    <name type="scientific">Candidatus Magasanikbacteria bacterium CG_4_9_14_3_um_filter_32_9</name>
    <dbReference type="NCBI Taxonomy" id="1974644"/>
    <lineage>
        <taxon>Bacteria</taxon>
        <taxon>Candidatus Magasanikiibacteriota</taxon>
    </lineage>
</organism>
<evidence type="ECO:0000256" key="1">
    <source>
        <dbReference type="ARBA" id="ARBA00012418"/>
    </source>
</evidence>
<dbReference type="EC" id="2.7.7.6" evidence="1"/>
<evidence type="ECO:0000256" key="3">
    <source>
        <dbReference type="ARBA" id="ARBA00022679"/>
    </source>
</evidence>
<keyword evidence="4" id="KW-0548">Nucleotidyltransferase</keyword>
<dbReference type="GO" id="GO:0000428">
    <property type="term" value="C:DNA-directed RNA polymerase complex"/>
    <property type="evidence" value="ECO:0007669"/>
    <property type="project" value="UniProtKB-KW"/>
</dbReference>
<dbReference type="GO" id="GO:0003899">
    <property type="term" value="F:DNA-directed RNA polymerase activity"/>
    <property type="evidence" value="ECO:0007669"/>
    <property type="project" value="UniProtKB-EC"/>
</dbReference>
<evidence type="ECO:0000313" key="8">
    <source>
        <dbReference type="Proteomes" id="UP000230843"/>
    </source>
</evidence>
<dbReference type="AlphaFoldDB" id="A0A2M7Z7P8"/>
<evidence type="ECO:0000256" key="4">
    <source>
        <dbReference type="ARBA" id="ARBA00022695"/>
    </source>
</evidence>
<proteinExistence type="predicted"/>
<keyword evidence="2 7" id="KW-0240">DNA-directed RNA polymerase</keyword>